<gene>
    <name evidence="1" type="ORF">GNB58_003536</name>
</gene>
<reference evidence="1" key="2">
    <citation type="submission" date="2018-07" db="EMBL/GenBank/DDBJ databases">
        <authorList>
            <consortium name="NCBI Pathogen Detection Project"/>
        </authorList>
    </citation>
    <scope>NUCLEOTIDE SEQUENCE</scope>
    <source>
        <strain evidence="1">2584-68</strain>
    </source>
</reference>
<name>A0A736VKZ9_SALHO</name>
<dbReference type="AlphaFoldDB" id="A0A736VKZ9"/>
<reference evidence="1" key="1">
    <citation type="journal article" date="2018" name="Genome Biol.">
        <title>SKESA: strategic k-mer extension for scrupulous assemblies.</title>
        <authorList>
            <person name="Souvorov A."/>
            <person name="Agarwala R."/>
            <person name="Lipman D.J."/>
        </authorList>
    </citation>
    <scope>NUCLEOTIDE SEQUENCE</scope>
    <source>
        <strain evidence="1">2584-68</strain>
    </source>
</reference>
<sequence length="475" mass="50413">MSAIIPTTEERQRDDMHAMLNPGSFEDTSSWYSGLLSSVPRGIYTGAAKLDEAAAAGLESVFRPIQQRLNSVGIHDNSADFLHGERIADARKVAEIAPDPYTTGTAAQVLYGLTDSVARMAPGLLAGPAAPVVSAALYGVSGGVNTYDTDVLQGIDNATAQQHALITGATDTALGFLPFHAAKLNLAKGMTDWAIMSAQRMGRTGVADTIRSNLPLANEIMGNAIGNAALGIASRGFSSDLLRAHGYNGMADQYDAYDKSAVAADMLLGIGFGHLSKTGLAIRNALHQRDIDAALTAAQHVFSETDAAPGMPVNVMSRDAHSMALNKAWNEMMTGDPVDVEGLVAHAEFLPKTPVDRLSLAVRDAMGGDDNSDAFVRHYLTPKFRGEDIESLEKQYFADLDAERTISGENIQTDESIFRQYAEQNPDLVLHHTEDGKAVTVADAVNEADSGIAQAKQDGHLIDVAVKCFLSGGEA</sequence>
<organism evidence="1">
    <name type="scientific">Salmonella enterica subsp. houtenae serovar 45:g,z51:-</name>
    <dbReference type="NCBI Taxonomy" id="1967611"/>
    <lineage>
        <taxon>Bacteria</taxon>
        <taxon>Pseudomonadati</taxon>
        <taxon>Pseudomonadota</taxon>
        <taxon>Gammaproteobacteria</taxon>
        <taxon>Enterobacterales</taxon>
        <taxon>Enterobacteriaceae</taxon>
        <taxon>Salmonella</taxon>
    </lineage>
</organism>
<comment type="caution">
    <text evidence="1">The sequence shown here is derived from an EMBL/GenBank/DDBJ whole genome shotgun (WGS) entry which is preliminary data.</text>
</comment>
<protein>
    <submittedName>
        <fullName evidence="1">Uncharacterized protein</fullName>
    </submittedName>
</protein>
<dbReference type="EMBL" id="DAATAH010000047">
    <property type="protein sequence ID" value="HAE7766516.1"/>
    <property type="molecule type" value="Genomic_DNA"/>
</dbReference>
<proteinExistence type="predicted"/>
<accession>A0A736VKZ9</accession>
<evidence type="ECO:0000313" key="1">
    <source>
        <dbReference type="EMBL" id="HAE7766516.1"/>
    </source>
</evidence>